<evidence type="ECO:0000256" key="1">
    <source>
        <dbReference type="ARBA" id="ARBA00004429"/>
    </source>
</evidence>
<evidence type="ECO:0000256" key="9">
    <source>
        <dbReference type="ARBA" id="ARBA00022989"/>
    </source>
</evidence>
<evidence type="ECO:0000256" key="6">
    <source>
        <dbReference type="ARBA" id="ARBA00022519"/>
    </source>
</evidence>
<dbReference type="RefSeq" id="WP_094779081.1">
    <property type="nucleotide sequence ID" value="NZ_CYGX02000015.1"/>
</dbReference>
<feature type="domain" description="MotA/TolQ/ExbB proton channel" evidence="15">
    <location>
        <begin position="104"/>
        <end position="210"/>
    </location>
</feature>
<evidence type="ECO:0000256" key="7">
    <source>
        <dbReference type="ARBA" id="ARBA00022692"/>
    </source>
</evidence>
<evidence type="ECO:0000256" key="13">
    <source>
        <dbReference type="SAM" id="MobiDB-lite"/>
    </source>
</evidence>
<proteinExistence type="inferred from homology"/>
<dbReference type="PANTHER" id="PTHR30625">
    <property type="entry name" value="PROTEIN TOLQ"/>
    <property type="match status" value="1"/>
</dbReference>
<dbReference type="PANTHER" id="PTHR30625:SF14">
    <property type="entry name" value="BIOPOLYMER TRANSPORT PROTEIN EXBB"/>
    <property type="match status" value="1"/>
</dbReference>
<comment type="similarity">
    <text evidence="12">Belongs to the exbB/tolQ family.</text>
</comment>
<dbReference type="GO" id="GO:0005886">
    <property type="term" value="C:plasma membrane"/>
    <property type="evidence" value="ECO:0007669"/>
    <property type="project" value="UniProtKB-SubCell"/>
</dbReference>
<organism evidence="16 17">
    <name type="scientific">Paraburkholderia ribeironis</name>
    <dbReference type="NCBI Taxonomy" id="1247936"/>
    <lineage>
        <taxon>Bacteria</taxon>
        <taxon>Pseudomonadati</taxon>
        <taxon>Pseudomonadota</taxon>
        <taxon>Betaproteobacteria</taxon>
        <taxon>Burkholderiales</taxon>
        <taxon>Burkholderiaceae</taxon>
        <taxon>Paraburkholderia</taxon>
    </lineage>
</organism>
<dbReference type="Pfam" id="PF01618">
    <property type="entry name" value="MotA_ExbB"/>
    <property type="match status" value="1"/>
</dbReference>
<evidence type="ECO:0000259" key="15">
    <source>
        <dbReference type="Pfam" id="PF01618"/>
    </source>
</evidence>
<keyword evidence="8 12" id="KW-0653">Protein transport</keyword>
<dbReference type="GO" id="GO:0017038">
    <property type="term" value="P:protein import"/>
    <property type="evidence" value="ECO:0007669"/>
    <property type="project" value="TreeGrafter"/>
</dbReference>
<evidence type="ECO:0000256" key="14">
    <source>
        <dbReference type="SAM" id="Phobius"/>
    </source>
</evidence>
<evidence type="ECO:0000256" key="3">
    <source>
        <dbReference type="ARBA" id="ARBA00022093"/>
    </source>
</evidence>
<evidence type="ECO:0000313" key="16">
    <source>
        <dbReference type="EMBL" id="SIT38560.1"/>
    </source>
</evidence>
<keyword evidence="17" id="KW-1185">Reference proteome</keyword>
<evidence type="ECO:0000256" key="11">
    <source>
        <dbReference type="ARBA" id="ARBA00024816"/>
    </source>
</evidence>
<dbReference type="InterPro" id="IPR050790">
    <property type="entry name" value="ExbB/TolQ_transport"/>
</dbReference>
<name>A0A1N7RTX6_9BURK</name>
<dbReference type="Proteomes" id="UP000187012">
    <property type="component" value="Unassembled WGS sequence"/>
</dbReference>
<dbReference type="STRING" id="1247936.BN2475_150160"/>
<evidence type="ECO:0000256" key="2">
    <source>
        <dbReference type="ARBA" id="ARBA00011471"/>
    </source>
</evidence>
<keyword evidence="4 12" id="KW-0813">Transport</keyword>
<feature type="transmembrane region" description="Helical" evidence="14">
    <location>
        <begin position="20"/>
        <end position="40"/>
    </location>
</feature>
<evidence type="ECO:0000256" key="8">
    <source>
        <dbReference type="ARBA" id="ARBA00022927"/>
    </source>
</evidence>
<dbReference type="InterPro" id="IPR002898">
    <property type="entry name" value="MotA_ExbB_proton_chnl"/>
</dbReference>
<keyword evidence="9 14" id="KW-1133">Transmembrane helix</keyword>
<gene>
    <name evidence="16" type="ORF">BN2475_150160</name>
</gene>
<feature type="transmembrane region" description="Helical" evidence="14">
    <location>
        <begin position="178"/>
        <end position="199"/>
    </location>
</feature>
<evidence type="ECO:0000256" key="4">
    <source>
        <dbReference type="ARBA" id="ARBA00022448"/>
    </source>
</evidence>
<comment type="function">
    <text evidence="11">Involved in the TonB-dependent energy-dependent transport of various receptor-bound substrates. Protects ExbD from proteolytic degradation and functionally stabilizes TonB.</text>
</comment>
<sequence>MQHYGLANVWETGDVVTRCILSVLLIMSVMSWTVIIVKLLQLMLLRRVTRQSDARFWNADRFEDGLSSLGHPRSTARDNPLLALALAGHEAATHHRQTQQHLRDRIDVSDWITRRLQDTMDDTIARLQSGLAALASIGSTAPFVGLFGTVWGIYHALIVIGETGQTSIDHVAGPVGESLIMTAFGLFVAIPAVLGYNGLTRANRTIVARLKRFAHGLHAYFVTGSQLPSSAGPELHAVPRSESATRDGAFRWQ</sequence>
<evidence type="ECO:0000313" key="17">
    <source>
        <dbReference type="Proteomes" id="UP000187012"/>
    </source>
</evidence>
<comment type="subunit">
    <text evidence="2">The accessory proteins ExbB and ExbD seem to form a complex with TonB.</text>
</comment>
<feature type="region of interest" description="Disordered" evidence="13">
    <location>
        <begin position="229"/>
        <end position="253"/>
    </location>
</feature>
<keyword evidence="6" id="KW-0997">Cell inner membrane</keyword>
<keyword evidence="5" id="KW-1003">Cell membrane</keyword>
<dbReference type="AlphaFoldDB" id="A0A1N7RTX6"/>
<dbReference type="EMBL" id="CYGX02000015">
    <property type="protein sequence ID" value="SIT38560.1"/>
    <property type="molecule type" value="Genomic_DNA"/>
</dbReference>
<reference evidence="16 17" key="1">
    <citation type="submission" date="2016-12" db="EMBL/GenBank/DDBJ databases">
        <authorList>
            <person name="Song W.-J."/>
            <person name="Kurnit D.M."/>
        </authorList>
    </citation>
    <scope>NUCLEOTIDE SEQUENCE [LARGE SCALE GENOMIC DNA]</scope>
    <source>
        <strain evidence="16 17">STM7296</strain>
    </source>
</reference>
<evidence type="ECO:0000256" key="12">
    <source>
        <dbReference type="RuleBase" id="RU004057"/>
    </source>
</evidence>
<protein>
    <recommendedName>
        <fullName evidence="3">Biopolymer transport protein ExbB</fullName>
    </recommendedName>
</protein>
<accession>A0A1N7RTX6</accession>
<feature type="compositionally biased region" description="Basic and acidic residues" evidence="13">
    <location>
        <begin position="237"/>
        <end position="253"/>
    </location>
</feature>
<keyword evidence="7 14" id="KW-0812">Transmembrane</keyword>
<evidence type="ECO:0000256" key="10">
    <source>
        <dbReference type="ARBA" id="ARBA00023136"/>
    </source>
</evidence>
<evidence type="ECO:0000256" key="5">
    <source>
        <dbReference type="ARBA" id="ARBA00022475"/>
    </source>
</evidence>
<dbReference type="OrthoDB" id="9805133at2"/>
<keyword evidence="10 14" id="KW-0472">Membrane</keyword>
<feature type="transmembrane region" description="Helical" evidence="14">
    <location>
        <begin position="130"/>
        <end position="158"/>
    </location>
</feature>
<comment type="subcellular location">
    <subcellularLocation>
        <location evidence="1">Cell inner membrane</location>
        <topology evidence="1">Multi-pass membrane protein</topology>
    </subcellularLocation>
    <subcellularLocation>
        <location evidence="12">Membrane</location>
        <topology evidence="12">Multi-pass membrane protein</topology>
    </subcellularLocation>
</comment>